<dbReference type="PANTHER" id="PTHR24113">
    <property type="entry name" value="RAN GTPASE-ACTIVATING PROTEIN 1"/>
    <property type="match status" value="1"/>
</dbReference>
<organism evidence="10 11">
    <name type="scientific">Adineta steineri</name>
    <dbReference type="NCBI Taxonomy" id="433720"/>
    <lineage>
        <taxon>Eukaryota</taxon>
        <taxon>Metazoa</taxon>
        <taxon>Spiralia</taxon>
        <taxon>Gnathifera</taxon>
        <taxon>Rotifera</taxon>
        <taxon>Eurotatoria</taxon>
        <taxon>Bdelloidea</taxon>
        <taxon>Adinetida</taxon>
        <taxon>Adinetidae</taxon>
        <taxon>Adineta</taxon>
    </lineage>
</organism>
<keyword evidence="3" id="KW-0433">Leucine-rich repeat</keyword>
<keyword evidence="2" id="KW-0343">GTPase activation</keyword>
<dbReference type="Pfam" id="PF13516">
    <property type="entry name" value="LRR_6"/>
    <property type="match status" value="7"/>
</dbReference>
<protein>
    <recommendedName>
        <fullName evidence="9">G-protein coupled receptors family 1 profile domain-containing protein</fullName>
    </recommendedName>
</protein>
<dbReference type="Gene3D" id="3.80.10.10">
    <property type="entry name" value="Ribonuclease Inhibitor"/>
    <property type="match status" value="3"/>
</dbReference>
<evidence type="ECO:0000313" key="10">
    <source>
        <dbReference type="EMBL" id="CAF1472942.1"/>
    </source>
</evidence>
<feature type="transmembrane region" description="Helical" evidence="8">
    <location>
        <begin position="62"/>
        <end position="86"/>
    </location>
</feature>
<dbReference type="GO" id="GO:0031267">
    <property type="term" value="F:small GTPase binding"/>
    <property type="evidence" value="ECO:0007669"/>
    <property type="project" value="TreeGrafter"/>
</dbReference>
<dbReference type="GO" id="GO:0006913">
    <property type="term" value="P:nucleocytoplasmic transport"/>
    <property type="evidence" value="ECO:0007669"/>
    <property type="project" value="TreeGrafter"/>
</dbReference>
<keyword evidence="7 8" id="KW-0472">Membrane</keyword>
<keyword evidence="4 8" id="KW-0812">Transmembrane</keyword>
<dbReference type="Pfam" id="PF00001">
    <property type="entry name" value="7tm_1"/>
    <property type="match status" value="1"/>
</dbReference>
<dbReference type="GO" id="GO:0005634">
    <property type="term" value="C:nucleus"/>
    <property type="evidence" value="ECO:0007669"/>
    <property type="project" value="TreeGrafter"/>
</dbReference>
<dbReference type="InterPro" id="IPR000276">
    <property type="entry name" value="GPCR_Rhodpsn"/>
</dbReference>
<dbReference type="PROSITE" id="PS50262">
    <property type="entry name" value="G_PROTEIN_RECEP_F1_2"/>
    <property type="match status" value="1"/>
</dbReference>
<dbReference type="GO" id="GO:0048471">
    <property type="term" value="C:perinuclear region of cytoplasm"/>
    <property type="evidence" value="ECO:0007669"/>
    <property type="project" value="TreeGrafter"/>
</dbReference>
<feature type="transmembrane region" description="Helical" evidence="8">
    <location>
        <begin position="20"/>
        <end position="42"/>
    </location>
</feature>
<accession>A0A815R9T5</accession>
<dbReference type="GO" id="GO:0004930">
    <property type="term" value="F:G protein-coupled receptor activity"/>
    <property type="evidence" value="ECO:0007669"/>
    <property type="project" value="InterPro"/>
</dbReference>
<dbReference type="InterPro" id="IPR001611">
    <property type="entry name" value="Leu-rich_rpt"/>
</dbReference>
<dbReference type="GO" id="GO:0005096">
    <property type="term" value="F:GTPase activator activity"/>
    <property type="evidence" value="ECO:0007669"/>
    <property type="project" value="UniProtKB-KW"/>
</dbReference>
<dbReference type="SMART" id="SM00368">
    <property type="entry name" value="LRR_RI"/>
    <property type="match status" value="7"/>
</dbReference>
<evidence type="ECO:0000256" key="4">
    <source>
        <dbReference type="ARBA" id="ARBA00022692"/>
    </source>
</evidence>
<sequence>MPMSYYYLNYIWPSTNAYCVWWTWCEFSLSTIGLYLMAWISIERHLLIFHEHTIFQGRWKKWIFHFIPIAFSLMWAPLFFLFLVVIHPFCTNIWIFNLPLCGFPCYAENKILHKFDFIFNILFPILIIMLANVTLIIRVLHQKMSRQRVINWRRHLKMLLQLWIVSSLYMGFWLPLVITLLIEMTTQPLFMINQLETMQFAPYFVPLFLPMALTTLYVDYNKIAEKGVQHLFDSIRNNSTLTALHLPNNEIGQKGAQHLADLLKNNTTLTTLDLYYNQIGDKGAQHVADLLKNNTTLITLHLEYNYIGEEGAQHLAGSLRNNITLTKLDLGLNQIGEKGAQYLADALRNNTALTTLYLDCNQIEDKGAQHFADSLRNNTTLTTLQLVCNNIGEKGAQYLADLLRNNTTLTRLDLGHNQIEGNILDGVNELIQRNEPLAKS</sequence>
<dbReference type="SUPFAM" id="SSF52047">
    <property type="entry name" value="RNI-like"/>
    <property type="match status" value="1"/>
</dbReference>
<dbReference type="GO" id="GO:0016020">
    <property type="term" value="C:membrane"/>
    <property type="evidence" value="ECO:0007669"/>
    <property type="project" value="UniProtKB-SubCell"/>
</dbReference>
<dbReference type="Gene3D" id="1.20.1070.10">
    <property type="entry name" value="Rhodopsin 7-helix transmembrane proteins"/>
    <property type="match status" value="1"/>
</dbReference>
<dbReference type="InterPro" id="IPR032675">
    <property type="entry name" value="LRR_dom_sf"/>
</dbReference>
<dbReference type="EMBL" id="CAJNOE010002205">
    <property type="protein sequence ID" value="CAF1472942.1"/>
    <property type="molecule type" value="Genomic_DNA"/>
</dbReference>
<dbReference type="SUPFAM" id="SSF81321">
    <property type="entry name" value="Family A G protein-coupled receptor-like"/>
    <property type="match status" value="1"/>
</dbReference>
<dbReference type="InterPro" id="IPR027038">
    <property type="entry name" value="RanGap"/>
</dbReference>
<evidence type="ECO:0000256" key="8">
    <source>
        <dbReference type="SAM" id="Phobius"/>
    </source>
</evidence>
<keyword evidence="6 8" id="KW-1133">Transmembrane helix</keyword>
<comment type="subcellular location">
    <subcellularLocation>
        <location evidence="1">Membrane</location>
    </subcellularLocation>
</comment>
<evidence type="ECO:0000256" key="7">
    <source>
        <dbReference type="ARBA" id="ARBA00023136"/>
    </source>
</evidence>
<name>A0A815R9T5_9BILA</name>
<dbReference type="CDD" id="cd00637">
    <property type="entry name" value="7tm_classA_rhodopsin-like"/>
    <property type="match status" value="1"/>
</dbReference>
<evidence type="ECO:0000256" key="2">
    <source>
        <dbReference type="ARBA" id="ARBA00022468"/>
    </source>
</evidence>
<comment type="caution">
    <text evidence="10">The sequence shown here is derived from an EMBL/GenBank/DDBJ whole genome shotgun (WGS) entry which is preliminary data.</text>
</comment>
<evidence type="ECO:0000259" key="9">
    <source>
        <dbReference type="PROSITE" id="PS50262"/>
    </source>
</evidence>
<feature type="domain" description="G-protein coupled receptors family 1 profile" evidence="9">
    <location>
        <begin position="1"/>
        <end position="217"/>
    </location>
</feature>
<gene>
    <name evidence="10" type="ORF">IZO911_LOCUS43561</name>
</gene>
<evidence type="ECO:0000256" key="5">
    <source>
        <dbReference type="ARBA" id="ARBA00022737"/>
    </source>
</evidence>
<evidence type="ECO:0000256" key="6">
    <source>
        <dbReference type="ARBA" id="ARBA00022989"/>
    </source>
</evidence>
<evidence type="ECO:0000256" key="3">
    <source>
        <dbReference type="ARBA" id="ARBA00022614"/>
    </source>
</evidence>
<dbReference type="InterPro" id="IPR017452">
    <property type="entry name" value="GPCR_Rhodpsn_7TM"/>
</dbReference>
<keyword evidence="5" id="KW-0677">Repeat</keyword>
<dbReference type="GO" id="GO:0005829">
    <property type="term" value="C:cytosol"/>
    <property type="evidence" value="ECO:0007669"/>
    <property type="project" value="TreeGrafter"/>
</dbReference>
<dbReference type="AlphaFoldDB" id="A0A815R9T5"/>
<dbReference type="PROSITE" id="PS00237">
    <property type="entry name" value="G_PROTEIN_RECEP_F1_1"/>
    <property type="match status" value="1"/>
</dbReference>
<dbReference type="PANTHER" id="PTHR24113:SF12">
    <property type="entry name" value="RAN GTPASE-ACTIVATING PROTEIN 1"/>
    <property type="match status" value="1"/>
</dbReference>
<feature type="transmembrane region" description="Helical" evidence="8">
    <location>
        <begin position="160"/>
        <end position="182"/>
    </location>
</feature>
<evidence type="ECO:0000313" key="11">
    <source>
        <dbReference type="Proteomes" id="UP000663860"/>
    </source>
</evidence>
<reference evidence="10" key="1">
    <citation type="submission" date="2021-02" db="EMBL/GenBank/DDBJ databases">
        <authorList>
            <person name="Nowell W R."/>
        </authorList>
    </citation>
    <scope>NUCLEOTIDE SEQUENCE</scope>
</reference>
<proteinExistence type="predicted"/>
<feature type="transmembrane region" description="Helical" evidence="8">
    <location>
        <begin position="117"/>
        <end position="140"/>
    </location>
</feature>
<dbReference type="Proteomes" id="UP000663860">
    <property type="component" value="Unassembled WGS sequence"/>
</dbReference>
<evidence type="ECO:0000256" key="1">
    <source>
        <dbReference type="ARBA" id="ARBA00004370"/>
    </source>
</evidence>